<reference evidence="2 3" key="1">
    <citation type="submission" date="2019-07" db="EMBL/GenBank/DDBJ databases">
        <title>Genomics analysis of Aphanomyces spp. identifies a new class of oomycete effector associated with host adaptation.</title>
        <authorList>
            <person name="Gaulin E."/>
        </authorList>
    </citation>
    <scope>NUCLEOTIDE SEQUENCE [LARGE SCALE GENOMIC DNA]</scope>
    <source>
        <strain evidence="2 3">ATCC 201684</strain>
    </source>
</reference>
<keyword evidence="1" id="KW-0812">Transmembrane</keyword>
<proteinExistence type="predicted"/>
<dbReference type="PANTHER" id="PTHR36840:SF1">
    <property type="entry name" value="BLL5714 PROTEIN"/>
    <property type="match status" value="1"/>
</dbReference>
<dbReference type="Pfam" id="PF06772">
    <property type="entry name" value="LtrA"/>
    <property type="match status" value="1"/>
</dbReference>
<evidence type="ECO:0000256" key="1">
    <source>
        <dbReference type="SAM" id="Phobius"/>
    </source>
</evidence>
<keyword evidence="3" id="KW-1185">Reference proteome</keyword>
<dbReference type="AlphaFoldDB" id="A0A6G0X9F1"/>
<keyword evidence="1" id="KW-0472">Membrane</keyword>
<feature type="transmembrane region" description="Helical" evidence="1">
    <location>
        <begin position="40"/>
        <end position="60"/>
    </location>
</feature>
<protein>
    <submittedName>
        <fullName evidence="2">Uncharacterized protein</fullName>
    </submittedName>
</protein>
<accession>A0A6G0X9F1</accession>
<name>A0A6G0X9F1_9STRA</name>
<dbReference type="PANTHER" id="PTHR36840">
    <property type="entry name" value="BLL5714 PROTEIN"/>
    <property type="match status" value="1"/>
</dbReference>
<gene>
    <name evidence="2" type="ORF">Ae201684_007098</name>
</gene>
<organism evidence="2 3">
    <name type="scientific">Aphanomyces euteiches</name>
    <dbReference type="NCBI Taxonomy" id="100861"/>
    <lineage>
        <taxon>Eukaryota</taxon>
        <taxon>Sar</taxon>
        <taxon>Stramenopiles</taxon>
        <taxon>Oomycota</taxon>
        <taxon>Saprolegniomycetes</taxon>
        <taxon>Saprolegniales</taxon>
        <taxon>Verrucalvaceae</taxon>
        <taxon>Aphanomyces</taxon>
    </lineage>
</organism>
<feature type="transmembrane region" description="Helical" evidence="1">
    <location>
        <begin position="66"/>
        <end position="88"/>
    </location>
</feature>
<evidence type="ECO:0000313" key="3">
    <source>
        <dbReference type="Proteomes" id="UP000481153"/>
    </source>
</evidence>
<sequence>MVMASDPSPAFTAGLLLVRLAKVLMYVNVYFQLHETRKTLWIEILLSGSSSLVLLSSFFLPHFLTVPCYCLCFFIDVVFRYIWAFQGWFLDPNYPHIPMNIEHTSERYGCFVMVVLGEGIVSATINTTTEDKASFTPRYYTVMLLSFLVNFSMAMYYFAMRPPRKYHAMRRGNLGLVSFVVLHICLLPSLLAMSVSTKLIAEAVLENEPLDSPRVWTLFGAISFSLAFMFGIRLAHFVGVQPHPSDPREIKQIKYHWWVLIAMSPLLPLLCAICLEYFSGDEVDPIDALLVASVFMLVWVVVETGLMHWLVAIGRKHEKERKLLEQTPLISPKAKSIDNLQDLAI</sequence>
<keyword evidence="1" id="KW-1133">Transmembrane helix</keyword>
<comment type="caution">
    <text evidence="2">The sequence shown here is derived from an EMBL/GenBank/DDBJ whole genome shotgun (WGS) entry which is preliminary data.</text>
</comment>
<feature type="transmembrane region" description="Helical" evidence="1">
    <location>
        <begin position="139"/>
        <end position="160"/>
    </location>
</feature>
<feature type="transmembrane region" description="Helical" evidence="1">
    <location>
        <begin position="108"/>
        <end position="127"/>
    </location>
</feature>
<feature type="transmembrane region" description="Helical" evidence="1">
    <location>
        <begin position="290"/>
        <end position="312"/>
    </location>
</feature>
<evidence type="ECO:0000313" key="2">
    <source>
        <dbReference type="EMBL" id="KAF0736648.1"/>
    </source>
</evidence>
<dbReference type="EMBL" id="VJMJ01000088">
    <property type="protein sequence ID" value="KAF0736648.1"/>
    <property type="molecule type" value="Genomic_DNA"/>
</dbReference>
<feature type="transmembrane region" description="Helical" evidence="1">
    <location>
        <begin position="172"/>
        <end position="195"/>
    </location>
</feature>
<dbReference type="InterPro" id="IPR010640">
    <property type="entry name" value="Low_temperature_requirement_A"/>
</dbReference>
<feature type="transmembrane region" description="Helical" evidence="1">
    <location>
        <begin position="215"/>
        <end position="235"/>
    </location>
</feature>
<dbReference type="Proteomes" id="UP000481153">
    <property type="component" value="Unassembled WGS sequence"/>
</dbReference>
<feature type="transmembrane region" description="Helical" evidence="1">
    <location>
        <begin position="12"/>
        <end position="33"/>
    </location>
</feature>
<dbReference type="VEuPathDB" id="FungiDB:AeMF1_016963"/>
<feature type="transmembrane region" description="Helical" evidence="1">
    <location>
        <begin position="255"/>
        <end position="278"/>
    </location>
</feature>